<keyword evidence="3" id="KW-1185">Reference proteome</keyword>
<proteinExistence type="predicted"/>
<dbReference type="Proteomes" id="UP000199527">
    <property type="component" value="Unassembled WGS sequence"/>
</dbReference>
<gene>
    <name evidence="2" type="ORF">SAMN04488540_13310</name>
</gene>
<reference evidence="3" key="1">
    <citation type="submission" date="2016-10" db="EMBL/GenBank/DDBJ databases">
        <authorList>
            <person name="Varghese N."/>
            <person name="Submissions S."/>
        </authorList>
    </citation>
    <scope>NUCLEOTIDE SEQUENCE [LARGE SCALE GENOMIC DNA]</scope>
    <source>
        <strain evidence="3">DSM 23317</strain>
    </source>
</reference>
<evidence type="ECO:0000313" key="3">
    <source>
        <dbReference type="Proteomes" id="UP000199527"/>
    </source>
</evidence>
<name>A0A1G9BQC2_9GAMM</name>
<accession>A0A1G9BQC2</accession>
<sequence>MPKKRKQIDVMYQDGTRGKAIATGNNAAWVCNCGNEQLLLGRADPDNATNTPAWVECPACHRRFSVSSGGAGQQDAMEVSEITTA</sequence>
<evidence type="ECO:0000256" key="1">
    <source>
        <dbReference type="SAM" id="MobiDB-lite"/>
    </source>
</evidence>
<dbReference type="RefSeq" id="WP_143026691.1">
    <property type="nucleotide sequence ID" value="NZ_FNEM01000033.1"/>
</dbReference>
<protein>
    <submittedName>
        <fullName evidence="2">Uncharacterized protein</fullName>
    </submittedName>
</protein>
<feature type="region of interest" description="Disordered" evidence="1">
    <location>
        <begin position="66"/>
        <end position="85"/>
    </location>
</feature>
<dbReference type="AlphaFoldDB" id="A0A1G9BQC2"/>
<organism evidence="2 3">
    <name type="scientific">Ferrimonas sediminum</name>
    <dbReference type="NCBI Taxonomy" id="718193"/>
    <lineage>
        <taxon>Bacteria</taxon>
        <taxon>Pseudomonadati</taxon>
        <taxon>Pseudomonadota</taxon>
        <taxon>Gammaproteobacteria</taxon>
        <taxon>Alteromonadales</taxon>
        <taxon>Ferrimonadaceae</taxon>
        <taxon>Ferrimonas</taxon>
    </lineage>
</organism>
<dbReference type="EMBL" id="FNEM01000033">
    <property type="protein sequence ID" value="SDK41699.1"/>
    <property type="molecule type" value="Genomic_DNA"/>
</dbReference>
<evidence type="ECO:0000313" key="2">
    <source>
        <dbReference type="EMBL" id="SDK41699.1"/>
    </source>
</evidence>
<dbReference type="OrthoDB" id="6401294at2"/>